<keyword evidence="1" id="KW-0812">Transmembrane</keyword>
<gene>
    <name evidence="2" type="ordered locus">SNE_A14070</name>
</gene>
<dbReference type="KEGG" id="sng:SNE_A14070"/>
<dbReference type="AlphaFoldDB" id="F8L8Y2"/>
<reference key="1">
    <citation type="journal article" date="2011" name="Mol. Biol. Evol.">
        <title>Unity in variety -- the pan-genome of the Chlamydiae.</title>
        <authorList>
            <person name="Collingro A."/>
            <person name="Tischler P."/>
            <person name="Weinmaier T."/>
            <person name="Penz T."/>
            <person name="Heinz E."/>
            <person name="Brunham R.C."/>
            <person name="Read T.D."/>
            <person name="Bavoil P.M."/>
            <person name="Sachse K."/>
            <person name="Kahane S."/>
            <person name="Friedman M.G."/>
            <person name="Rattei T."/>
            <person name="Myers G.S.A."/>
            <person name="Horn M."/>
        </authorList>
    </citation>
    <scope>NUCLEOTIDE SEQUENCE</scope>
    <source>
        <strain>Z</strain>
    </source>
</reference>
<keyword evidence="1" id="KW-0472">Membrane</keyword>
<dbReference type="HOGENOM" id="CLU_591719_0_0_0"/>
<accession>F8L8Y2</accession>
<evidence type="ECO:0000256" key="1">
    <source>
        <dbReference type="SAM" id="Phobius"/>
    </source>
</evidence>
<dbReference type="EMBL" id="FR872582">
    <property type="protein sequence ID" value="CCB89284.1"/>
    <property type="molecule type" value="Genomic_DNA"/>
</dbReference>
<proteinExistence type="predicted"/>
<dbReference type="STRING" id="331113.SNE_A14070"/>
<dbReference type="Proteomes" id="UP000000496">
    <property type="component" value="Chromosome gsn.131"/>
</dbReference>
<feature type="transmembrane region" description="Helical" evidence="1">
    <location>
        <begin position="77"/>
        <end position="94"/>
    </location>
</feature>
<dbReference type="RefSeq" id="WP_013943751.1">
    <property type="nucleotide sequence ID" value="NC_015713.1"/>
</dbReference>
<sequence length="462" mass="52326">MVDVAKTVQDAISTKQSSILLPFTGTSDSIKSEVRRALVQANVSQANSSLSTSSFEVFDNWTFASTLYRVQFIPKDTWKRIALFVSLLAIAYYLHGECQSYFSLSFLTGAPLMFYVMRKAYLYVKAGTFPEVLQVDFSKKDISPIHHDVLANGRDADGKVTDMFSLETIPDEELNSSKYLHLPNYVIETLPCIRGLLEKPKLQHPVETERTMKEDELEMFLPQILQIFNLSEEDFLSCWKDFAATEEEKETLLEEFLKDGKLSDKAMEHIRTDHGNIVEEIERTVQTITQRTVSGLEEQTLSQIGVNFNDYQQRCVHATNYEEFQEALVELLSAMTSLNPIKLIVQEGSDSISLKLNSTVRVSELSKLQLQLSLPAFFGATAPQEHLDLIGVQLAEANEAQTNDLKPLRDHYQNKLLVHFFKGTEVYDSKVKGVEAKKRFDRFEALTGVDLKAIDMSDSAVK</sequence>
<keyword evidence="3" id="KW-1185">Reference proteome</keyword>
<evidence type="ECO:0000313" key="2">
    <source>
        <dbReference type="EMBL" id="CCB89284.1"/>
    </source>
</evidence>
<protein>
    <submittedName>
        <fullName evidence="2">Uncharacterized protein</fullName>
    </submittedName>
</protein>
<organism evidence="2 3">
    <name type="scientific">Simkania negevensis (strain ATCC VR-1471 / DSM 27360 / Z)</name>
    <dbReference type="NCBI Taxonomy" id="331113"/>
    <lineage>
        <taxon>Bacteria</taxon>
        <taxon>Pseudomonadati</taxon>
        <taxon>Chlamydiota</taxon>
        <taxon>Chlamydiia</taxon>
        <taxon>Parachlamydiales</taxon>
        <taxon>Simkaniaceae</taxon>
        <taxon>Simkania</taxon>
    </lineage>
</organism>
<keyword evidence="1" id="KW-1133">Transmembrane helix</keyword>
<reference evidence="2 3" key="2">
    <citation type="journal article" date="2011" name="Mol. Biol. Evol.">
        <title>Unity in variety--the pan-genome of the Chlamydiae.</title>
        <authorList>
            <person name="Collingro A."/>
            <person name="Tischler P."/>
            <person name="Weinmaier T."/>
            <person name="Penz T."/>
            <person name="Heinz E."/>
            <person name="Brunham R.C."/>
            <person name="Read T.D."/>
            <person name="Bavoil P.M."/>
            <person name="Sachse K."/>
            <person name="Kahane S."/>
            <person name="Friedman M.G."/>
            <person name="Rattei T."/>
            <person name="Myers G.S."/>
            <person name="Horn M."/>
        </authorList>
    </citation>
    <scope>NUCLEOTIDE SEQUENCE [LARGE SCALE GENOMIC DNA]</scope>
    <source>
        <strain evidence="3">ATCC VR-1471 / Z</strain>
    </source>
</reference>
<name>F8L8Y2_SIMNZ</name>
<evidence type="ECO:0000313" key="3">
    <source>
        <dbReference type="Proteomes" id="UP000000496"/>
    </source>
</evidence>